<evidence type="ECO:0000313" key="1">
    <source>
        <dbReference type="EMBL" id="GEU48352.1"/>
    </source>
</evidence>
<accession>A0A6L2KI88</accession>
<dbReference type="AlphaFoldDB" id="A0A6L2KI88"/>
<reference evidence="1" key="1">
    <citation type="journal article" date="2019" name="Sci. Rep.">
        <title>Draft genome of Tanacetum cinerariifolium, the natural source of mosquito coil.</title>
        <authorList>
            <person name="Yamashiro T."/>
            <person name="Shiraishi A."/>
            <person name="Satake H."/>
            <person name="Nakayama K."/>
        </authorList>
    </citation>
    <scope>NUCLEOTIDE SEQUENCE</scope>
</reference>
<sequence length="252" mass="27036">MGGNQNRYNAVQNVGNQVVQNAVQNMGVQKVRNLNGLIVVPRIANQNSNRNGNVVAARAEGNANKDNDGWACVAGWLVSGSLHAPGFHFEPFHEVFDGLSVILLDVMGFYKIFDGVNGSTSSHIHGIVKSSSSVVPVVIAIFVVDQCPVGGVGVIMRLPNASEAFLILKAVSIRSVQPVRAASTTRKISGACPSWFGLGCAWRDVLVIFFTEILDVNPRCSIRVSQIGYRLRDSGHNEGCVSHCAHSSENNP</sequence>
<comment type="caution">
    <text evidence="1">The sequence shown here is derived from an EMBL/GenBank/DDBJ whole genome shotgun (WGS) entry which is preliminary data.</text>
</comment>
<proteinExistence type="predicted"/>
<name>A0A6L2KI88_TANCI</name>
<organism evidence="1">
    <name type="scientific">Tanacetum cinerariifolium</name>
    <name type="common">Dalmatian daisy</name>
    <name type="synonym">Chrysanthemum cinerariifolium</name>
    <dbReference type="NCBI Taxonomy" id="118510"/>
    <lineage>
        <taxon>Eukaryota</taxon>
        <taxon>Viridiplantae</taxon>
        <taxon>Streptophyta</taxon>
        <taxon>Embryophyta</taxon>
        <taxon>Tracheophyta</taxon>
        <taxon>Spermatophyta</taxon>
        <taxon>Magnoliopsida</taxon>
        <taxon>eudicotyledons</taxon>
        <taxon>Gunneridae</taxon>
        <taxon>Pentapetalae</taxon>
        <taxon>asterids</taxon>
        <taxon>campanulids</taxon>
        <taxon>Asterales</taxon>
        <taxon>Asteraceae</taxon>
        <taxon>Asteroideae</taxon>
        <taxon>Anthemideae</taxon>
        <taxon>Anthemidinae</taxon>
        <taxon>Tanacetum</taxon>
    </lineage>
</organism>
<gene>
    <name evidence="1" type="ORF">Tci_020330</name>
</gene>
<dbReference type="EMBL" id="BKCJ010002408">
    <property type="protein sequence ID" value="GEU48352.1"/>
    <property type="molecule type" value="Genomic_DNA"/>
</dbReference>
<protein>
    <submittedName>
        <fullName evidence="1">Uncharacterized protein</fullName>
    </submittedName>
</protein>